<protein>
    <submittedName>
        <fullName evidence="1">P-loop containing nucleoside triphosphate hydrolase protein</fullName>
    </submittedName>
</protein>
<sequence length="238" mass="26229">MPQTLLTVKNVSCARPEGDSIFSNVTFDVNEGDVIVLQARSGAGKTTLLKCLAHLNLYQGAVAFLGKSPRVYGVPTYRTHVQYVPQRPSLLPGTPRELLVTLASFYALRAQTNKEHPVEFDRVLELTGRWGIDPALWDRAWNTLSGGEAQRLALAIPYGMNCAEILLLDEPTSALDLETSEMIERSFVDAIKEPDIALRAIVWITHSEEQAMRVGTRFLTLTPDGVQEETPPAPAVES</sequence>
<keyword evidence="1" id="KW-0378">Hydrolase</keyword>
<name>A0ACB8SBU6_9AGAM</name>
<proteinExistence type="predicted"/>
<reference evidence="1" key="1">
    <citation type="submission" date="2021-02" db="EMBL/GenBank/DDBJ databases">
        <authorList>
            <consortium name="DOE Joint Genome Institute"/>
            <person name="Ahrendt S."/>
            <person name="Looney B.P."/>
            <person name="Miyauchi S."/>
            <person name="Morin E."/>
            <person name="Drula E."/>
            <person name="Courty P.E."/>
            <person name="Chicoki N."/>
            <person name="Fauchery L."/>
            <person name="Kohler A."/>
            <person name="Kuo A."/>
            <person name="Labutti K."/>
            <person name="Pangilinan J."/>
            <person name="Lipzen A."/>
            <person name="Riley R."/>
            <person name="Andreopoulos W."/>
            <person name="He G."/>
            <person name="Johnson J."/>
            <person name="Barry K.W."/>
            <person name="Grigoriev I.V."/>
            <person name="Nagy L."/>
            <person name="Hibbett D."/>
            <person name="Henrissat B."/>
            <person name="Matheny P.B."/>
            <person name="Labbe J."/>
            <person name="Martin F."/>
        </authorList>
    </citation>
    <scope>NUCLEOTIDE SEQUENCE</scope>
    <source>
        <strain evidence="1">FP105234-sp</strain>
    </source>
</reference>
<gene>
    <name evidence="1" type="ORF">FA95DRAFT_1480633</name>
</gene>
<dbReference type="Proteomes" id="UP000814033">
    <property type="component" value="Unassembled WGS sequence"/>
</dbReference>
<reference evidence="1" key="2">
    <citation type="journal article" date="2022" name="New Phytol.">
        <title>Evolutionary transition to the ectomycorrhizal habit in the genomes of a hyperdiverse lineage of mushroom-forming fungi.</title>
        <authorList>
            <person name="Looney B."/>
            <person name="Miyauchi S."/>
            <person name="Morin E."/>
            <person name="Drula E."/>
            <person name="Courty P.E."/>
            <person name="Kohler A."/>
            <person name="Kuo A."/>
            <person name="LaButti K."/>
            <person name="Pangilinan J."/>
            <person name="Lipzen A."/>
            <person name="Riley R."/>
            <person name="Andreopoulos W."/>
            <person name="He G."/>
            <person name="Johnson J."/>
            <person name="Nolan M."/>
            <person name="Tritt A."/>
            <person name="Barry K.W."/>
            <person name="Grigoriev I.V."/>
            <person name="Nagy L.G."/>
            <person name="Hibbett D."/>
            <person name="Henrissat B."/>
            <person name="Matheny P.B."/>
            <person name="Labbe J."/>
            <person name="Martin F.M."/>
        </authorList>
    </citation>
    <scope>NUCLEOTIDE SEQUENCE</scope>
    <source>
        <strain evidence="1">FP105234-sp</strain>
    </source>
</reference>
<evidence type="ECO:0000313" key="1">
    <source>
        <dbReference type="EMBL" id="KAI0054084.1"/>
    </source>
</evidence>
<accession>A0ACB8SBU6</accession>
<comment type="caution">
    <text evidence="1">The sequence shown here is derived from an EMBL/GenBank/DDBJ whole genome shotgun (WGS) entry which is preliminary data.</text>
</comment>
<keyword evidence="2" id="KW-1185">Reference proteome</keyword>
<evidence type="ECO:0000313" key="2">
    <source>
        <dbReference type="Proteomes" id="UP000814033"/>
    </source>
</evidence>
<organism evidence="1 2">
    <name type="scientific">Auriscalpium vulgare</name>
    <dbReference type="NCBI Taxonomy" id="40419"/>
    <lineage>
        <taxon>Eukaryota</taxon>
        <taxon>Fungi</taxon>
        <taxon>Dikarya</taxon>
        <taxon>Basidiomycota</taxon>
        <taxon>Agaricomycotina</taxon>
        <taxon>Agaricomycetes</taxon>
        <taxon>Russulales</taxon>
        <taxon>Auriscalpiaceae</taxon>
        <taxon>Auriscalpium</taxon>
    </lineage>
</organism>
<dbReference type="EMBL" id="MU275838">
    <property type="protein sequence ID" value="KAI0054084.1"/>
    <property type="molecule type" value="Genomic_DNA"/>
</dbReference>